<dbReference type="Pfam" id="PF02518">
    <property type="entry name" value="HATPase_c"/>
    <property type="match status" value="1"/>
</dbReference>
<keyword evidence="9" id="KW-0472">Membrane</keyword>
<dbReference type="EC" id="2.7.13.3" evidence="2"/>
<dbReference type="GO" id="GO:0016020">
    <property type="term" value="C:membrane"/>
    <property type="evidence" value="ECO:0007669"/>
    <property type="project" value="InterPro"/>
</dbReference>
<dbReference type="Pfam" id="PF07730">
    <property type="entry name" value="HisKA_3"/>
    <property type="match status" value="1"/>
</dbReference>
<evidence type="ECO:0000313" key="15">
    <source>
        <dbReference type="Proteomes" id="UP000184139"/>
    </source>
</evidence>
<comment type="catalytic activity">
    <reaction evidence="1">
        <text>ATP + protein L-histidine = ADP + protein N-phospho-L-histidine.</text>
        <dbReference type="EC" id="2.7.13.3"/>
    </reaction>
</comment>
<feature type="domain" description="Double Cache" evidence="12">
    <location>
        <begin position="48"/>
        <end position="345"/>
    </location>
</feature>
<evidence type="ECO:0000313" key="14">
    <source>
        <dbReference type="EMBL" id="SHH85240.1"/>
    </source>
</evidence>
<dbReference type="SUPFAM" id="SSF55874">
    <property type="entry name" value="ATPase domain of HSP90 chaperone/DNA topoisomerase II/histidine kinase"/>
    <property type="match status" value="1"/>
</dbReference>
<keyword evidence="7" id="KW-0067">ATP-binding</keyword>
<dbReference type="PANTHER" id="PTHR24421:SF10">
    <property type="entry name" value="NITRATE_NITRITE SENSOR PROTEIN NARQ"/>
    <property type="match status" value="1"/>
</dbReference>
<keyword evidence="15" id="KW-1185">Reference proteome</keyword>
<dbReference type="Gene3D" id="3.30.565.10">
    <property type="entry name" value="Histidine kinase-like ATPase, C-terminal domain"/>
    <property type="match status" value="1"/>
</dbReference>
<evidence type="ECO:0000256" key="1">
    <source>
        <dbReference type="ARBA" id="ARBA00000085"/>
    </source>
</evidence>
<feature type="transmembrane region" description="Helical" evidence="9">
    <location>
        <begin position="20"/>
        <end position="45"/>
    </location>
</feature>
<keyword evidence="9" id="KW-0812">Transmembrane</keyword>
<organism evidence="14 15">
    <name type="scientific">Desulfofustis glycolicus DSM 9705</name>
    <dbReference type="NCBI Taxonomy" id="1121409"/>
    <lineage>
        <taxon>Bacteria</taxon>
        <taxon>Pseudomonadati</taxon>
        <taxon>Thermodesulfobacteriota</taxon>
        <taxon>Desulfobulbia</taxon>
        <taxon>Desulfobulbales</taxon>
        <taxon>Desulfocapsaceae</taxon>
        <taxon>Desulfofustis</taxon>
    </lineage>
</organism>
<dbReference type="GO" id="GO:0046983">
    <property type="term" value="F:protein dimerization activity"/>
    <property type="evidence" value="ECO:0007669"/>
    <property type="project" value="InterPro"/>
</dbReference>
<feature type="domain" description="GAF" evidence="13">
    <location>
        <begin position="464"/>
        <end position="599"/>
    </location>
</feature>
<name>A0A1M5WCQ7_9BACT</name>
<gene>
    <name evidence="14" type="ORF">SAMN02745124_02212</name>
</gene>
<dbReference type="InterPro" id="IPR036890">
    <property type="entry name" value="HATPase_C_sf"/>
</dbReference>
<feature type="domain" description="Signal transduction histidine kinase subgroup 3 dimerisation and phosphoacceptor" evidence="11">
    <location>
        <begin position="623"/>
        <end position="688"/>
    </location>
</feature>
<evidence type="ECO:0000256" key="3">
    <source>
        <dbReference type="ARBA" id="ARBA00022553"/>
    </source>
</evidence>
<dbReference type="AlphaFoldDB" id="A0A1M5WCQ7"/>
<feature type="transmembrane region" description="Helical" evidence="9">
    <location>
        <begin position="366"/>
        <end position="386"/>
    </location>
</feature>
<evidence type="ECO:0000256" key="5">
    <source>
        <dbReference type="ARBA" id="ARBA00022741"/>
    </source>
</evidence>
<dbReference type="OrthoDB" id="6231at2"/>
<evidence type="ECO:0000259" key="11">
    <source>
        <dbReference type="Pfam" id="PF07730"/>
    </source>
</evidence>
<dbReference type="InterPro" id="IPR003018">
    <property type="entry name" value="GAF"/>
</dbReference>
<evidence type="ECO:0000256" key="6">
    <source>
        <dbReference type="ARBA" id="ARBA00022777"/>
    </source>
</evidence>
<dbReference type="CDD" id="cd16917">
    <property type="entry name" value="HATPase_UhpB-NarQ-NarX-like"/>
    <property type="match status" value="1"/>
</dbReference>
<sequence length="819" mass="93465">MARSAIKHALQRLKSHKVSLSAAPFYASLVVVVALAIFIGIFWAINEYQALQESIDNIRTTYEQQYRDRVKEEYDTVVDFIDFTRNQANITVEEDIRNRVQSAYTIASHLYSMYKDEQSDAEIRSMIAEILRPVRWYDERGYYFAGQTDTGIIDLFADEPFYEGKQSLQALDRQPSAVINDIIEIVTQKEAGIYRYNLIKPSFGNQVYSKICFVKHFQPLNWFIGAGIYSNDMENLNQANVLARIGQMKFGQGGEVFVFRFDGTIISHQNQQFVGRSIRSLTNAAGEQYGEMIWQASQSPPDQRYVIFHDGAPDSQSIPQKLCFVGPFQEWGWTIATSMHMNEMEELITNATLTYRRIAFKNVSTFLVLFTVAVALLLLVAFYYTIKIKQGFSLFTDFFRRAADAKVKIEKDDLAFSEFEDLSVLANRMVDDRIQKERLLHRDELRLDTLLRLGMMESFSLKDKYEFTLQRIVQVTRSEQGYLALVNRPQRHITIISHRWADGTKVYYGNKRHLSSSVEKAGLPGAAVHRKTAVICNDCSKTGREVLYPYQGEVRRHLDVPIYNSGVIVLVAGVCNNQDSYDNADIRQMTMVLEGMWLHILKTRSEKKMARLERRVIAVREAERSNIGRLLHDDLGSHLSGVELLVKALKRTLEKEKSIRDDQLESIRQLIVDATEKTRRLARGLYPVHIIENGLEAAIEELAVEIETLFSISCELSFNCTTEYSDNTTATHIYYIIREAAFNAAKHGRPDNIGITMHTEANLLSIKIIDNGTGFDTLSTRKGMGLHTMEYRAKAIGATLTFQSARMGTIVSVAKEIAH</sequence>
<protein>
    <recommendedName>
        <fullName evidence="2">histidine kinase</fullName>
        <ecNumber evidence="2">2.7.13.3</ecNumber>
    </recommendedName>
</protein>
<reference evidence="14 15" key="1">
    <citation type="submission" date="2016-11" db="EMBL/GenBank/DDBJ databases">
        <authorList>
            <person name="Jaros S."/>
            <person name="Januszkiewicz K."/>
            <person name="Wedrychowicz H."/>
        </authorList>
    </citation>
    <scope>NUCLEOTIDE SEQUENCE [LARGE SCALE GENOMIC DNA]</scope>
    <source>
        <strain evidence="14 15">DSM 9705</strain>
    </source>
</reference>
<dbReference type="InterPro" id="IPR011712">
    <property type="entry name" value="Sig_transdc_His_kin_sub3_dim/P"/>
</dbReference>
<dbReference type="SUPFAM" id="SSF55781">
    <property type="entry name" value="GAF domain-like"/>
    <property type="match status" value="1"/>
</dbReference>
<dbReference type="InterPro" id="IPR050482">
    <property type="entry name" value="Sensor_HK_TwoCompSys"/>
</dbReference>
<dbReference type="InterPro" id="IPR029016">
    <property type="entry name" value="GAF-like_dom_sf"/>
</dbReference>
<evidence type="ECO:0000256" key="7">
    <source>
        <dbReference type="ARBA" id="ARBA00022840"/>
    </source>
</evidence>
<keyword evidence="9" id="KW-1133">Transmembrane helix</keyword>
<evidence type="ECO:0000259" key="10">
    <source>
        <dbReference type="Pfam" id="PF02518"/>
    </source>
</evidence>
<dbReference type="Gene3D" id="1.20.5.1930">
    <property type="match status" value="1"/>
</dbReference>
<accession>A0A1M5WCQ7</accession>
<evidence type="ECO:0000259" key="13">
    <source>
        <dbReference type="Pfam" id="PF13185"/>
    </source>
</evidence>
<dbReference type="EMBL" id="FQXS01000012">
    <property type="protein sequence ID" value="SHH85240.1"/>
    <property type="molecule type" value="Genomic_DNA"/>
</dbReference>
<evidence type="ECO:0000256" key="9">
    <source>
        <dbReference type="SAM" id="Phobius"/>
    </source>
</evidence>
<evidence type="ECO:0000259" key="12">
    <source>
        <dbReference type="Pfam" id="PF08269"/>
    </source>
</evidence>
<dbReference type="RefSeq" id="WP_073375985.1">
    <property type="nucleotide sequence ID" value="NZ_FQXS01000012.1"/>
</dbReference>
<evidence type="ECO:0000256" key="4">
    <source>
        <dbReference type="ARBA" id="ARBA00022679"/>
    </source>
</evidence>
<dbReference type="GO" id="GO:0005524">
    <property type="term" value="F:ATP binding"/>
    <property type="evidence" value="ECO:0007669"/>
    <property type="project" value="UniProtKB-KW"/>
</dbReference>
<keyword evidence="6" id="KW-0418">Kinase</keyword>
<dbReference type="InterPro" id="IPR004010">
    <property type="entry name" value="Double_Cache_2"/>
</dbReference>
<dbReference type="Gene3D" id="3.30.450.20">
    <property type="entry name" value="PAS domain"/>
    <property type="match status" value="2"/>
</dbReference>
<dbReference type="STRING" id="1121409.SAMN02745124_02212"/>
<proteinExistence type="predicted"/>
<evidence type="ECO:0000256" key="2">
    <source>
        <dbReference type="ARBA" id="ARBA00012438"/>
    </source>
</evidence>
<dbReference type="Pfam" id="PF08269">
    <property type="entry name" value="dCache_2"/>
    <property type="match status" value="1"/>
</dbReference>
<dbReference type="GO" id="GO:0000155">
    <property type="term" value="F:phosphorelay sensor kinase activity"/>
    <property type="evidence" value="ECO:0007669"/>
    <property type="project" value="InterPro"/>
</dbReference>
<dbReference type="Pfam" id="PF13185">
    <property type="entry name" value="GAF_2"/>
    <property type="match status" value="1"/>
</dbReference>
<dbReference type="PANTHER" id="PTHR24421">
    <property type="entry name" value="NITRATE/NITRITE SENSOR PROTEIN NARX-RELATED"/>
    <property type="match status" value="1"/>
</dbReference>
<dbReference type="Gene3D" id="3.30.450.40">
    <property type="match status" value="1"/>
</dbReference>
<dbReference type="InterPro" id="IPR003594">
    <property type="entry name" value="HATPase_dom"/>
</dbReference>
<dbReference type="Proteomes" id="UP000184139">
    <property type="component" value="Unassembled WGS sequence"/>
</dbReference>
<keyword evidence="4" id="KW-0808">Transferase</keyword>
<keyword evidence="5" id="KW-0547">Nucleotide-binding</keyword>
<evidence type="ECO:0000256" key="8">
    <source>
        <dbReference type="ARBA" id="ARBA00023012"/>
    </source>
</evidence>
<feature type="domain" description="Histidine kinase/HSP90-like ATPase" evidence="10">
    <location>
        <begin position="730"/>
        <end position="813"/>
    </location>
</feature>
<keyword evidence="8" id="KW-0902">Two-component regulatory system</keyword>
<keyword evidence="3" id="KW-0597">Phosphoprotein</keyword>